<evidence type="ECO:0000256" key="1">
    <source>
        <dbReference type="SAM" id="MobiDB-lite"/>
    </source>
</evidence>
<accession>A0A1Y2B9X4</accession>
<organism evidence="2 3">
    <name type="scientific">Naematelia encephala</name>
    <dbReference type="NCBI Taxonomy" id="71784"/>
    <lineage>
        <taxon>Eukaryota</taxon>
        <taxon>Fungi</taxon>
        <taxon>Dikarya</taxon>
        <taxon>Basidiomycota</taxon>
        <taxon>Agaricomycotina</taxon>
        <taxon>Tremellomycetes</taxon>
        <taxon>Tremellales</taxon>
        <taxon>Naemateliaceae</taxon>
        <taxon>Naematelia</taxon>
    </lineage>
</organism>
<feature type="compositionally biased region" description="Polar residues" evidence="1">
    <location>
        <begin position="470"/>
        <end position="479"/>
    </location>
</feature>
<feature type="compositionally biased region" description="Basic and acidic residues" evidence="1">
    <location>
        <begin position="28"/>
        <end position="39"/>
    </location>
</feature>
<feature type="compositionally biased region" description="Low complexity" evidence="1">
    <location>
        <begin position="480"/>
        <end position="492"/>
    </location>
</feature>
<reference evidence="2 3" key="1">
    <citation type="submission" date="2016-07" db="EMBL/GenBank/DDBJ databases">
        <title>Pervasive Adenine N6-methylation of Active Genes in Fungi.</title>
        <authorList>
            <consortium name="DOE Joint Genome Institute"/>
            <person name="Mondo S.J."/>
            <person name="Dannebaum R.O."/>
            <person name="Kuo R.C."/>
            <person name="Labutti K."/>
            <person name="Haridas S."/>
            <person name="Kuo A."/>
            <person name="Salamov A."/>
            <person name="Ahrendt S.R."/>
            <person name="Lipzen A."/>
            <person name="Sullivan W."/>
            <person name="Andreopoulos W.B."/>
            <person name="Clum A."/>
            <person name="Lindquist E."/>
            <person name="Daum C."/>
            <person name="Ramamoorthy G.K."/>
            <person name="Gryganskyi A."/>
            <person name="Culley D."/>
            <person name="Magnuson J.K."/>
            <person name="James T.Y."/>
            <person name="O'Malley M.A."/>
            <person name="Stajich J.E."/>
            <person name="Spatafora J.W."/>
            <person name="Visel A."/>
            <person name="Grigoriev I.V."/>
        </authorList>
    </citation>
    <scope>NUCLEOTIDE SEQUENCE [LARGE SCALE GENOMIC DNA]</scope>
    <source>
        <strain evidence="2 3">68-887.2</strain>
    </source>
</reference>
<feature type="region of interest" description="Disordered" evidence="1">
    <location>
        <begin position="173"/>
        <end position="208"/>
    </location>
</feature>
<feature type="region of interest" description="Disordered" evidence="1">
    <location>
        <begin position="268"/>
        <end position="288"/>
    </location>
</feature>
<feature type="region of interest" description="Disordered" evidence="1">
    <location>
        <begin position="470"/>
        <end position="512"/>
    </location>
</feature>
<feature type="compositionally biased region" description="Polar residues" evidence="1">
    <location>
        <begin position="10"/>
        <end position="20"/>
    </location>
</feature>
<sequence length="658" mass="73187">MATAVARLSKLNTSTSNAGSYYNPAGNARHESISHEKPYRPPPRLTSSTSTPSFIMPIGSISRRSSLNAKYDRQLGALPTLTPRFRRSSGIDMRNGMEADSRNDAGVRARSNEVLELLGLEVEEEVDMPRFRPGRAETSGRRLTLSALQKSKQVVKPPMQEPEWLEDVLFGRSVNPAGQSKPPQSHRETYSRNGDGESYRGPPKNQTTKDPEIIQAAADLLLQAVIRLQAQQISIQPPTIFSDIAQGMQSTPQSQQALRLNSLSTDTGSAHTVPCERGSQGVESGTSRFPVRGILKNPIRSHEPPTSEHRVRFGNGQQDLIHGDRQNSPLTPTPAHRSHQSRPSSSHLLYPPVDRSMAVNAGRPANPADHPLGTQRRIPTPLARAHEAIIAAIPQLGKEPTRKVSRKRKGRDLVRALEAQAEEMAGYELGYESDELNLRSSTHSEGPWNSAYPVSTEYSPYMSLTHSASRSATNDLQINDASSQSHRSYSSYRSDDEDDETGSYSTDETYRPSPELKVAPISHHIPIAYMSSKSSTKHKRSMSTNMTKINKRLKCLPSSKKSLDNYEPIYCETNEPIDSFSEASQASEYQERMGRLTTIQEEDEEDELLEDQLERETRQADAVRLMAQQREQALSNGTPFFDRAGGGELGFRVWRDDY</sequence>
<dbReference type="Proteomes" id="UP000193986">
    <property type="component" value="Unassembled WGS sequence"/>
</dbReference>
<keyword evidence="3" id="KW-1185">Reference proteome</keyword>
<evidence type="ECO:0000313" key="3">
    <source>
        <dbReference type="Proteomes" id="UP000193986"/>
    </source>
</evidence>
<dbReference type="AlphaFoldDB" id="A0A1Y2B9X4"/>
<feature type="region of interest" description="Disordered" evidence="1">
    <location>
        <begin position="1"/>
        <end position="53"/>
    </location>
</feature>
<feature type="region of interest" description="Disordered" evidence="1">
    <location>
        <begin position="319"/>
        <end position="351"/>
    </location>
</feature>
<dbReference type="EMBL" id="MCFC01000014">
    <property type="protein sequence ID" value="ORY31639.1"/>
    <property type="molecule type" value="Genomic_DNA"/>
</dbReference>
<comment type="caution">
    <text evidence="2">The sequence shown here is derived from an EMBL/GenBank/DDBJ whole genome shotgun (WGS) entry which is preliminary data.</text>
</comment>
<dbReference type="InParanoid" id="A0A1Y2B9X4"/>
<feature type="compositionally biased region" description="Basic and acidic residues" evidence="1">
    <location>
        <begin position="185"/>
        <end position="198"/>
    </location>
</feature>
<proteinExistence type="predicted"/>
<feature type="region of interest" description="Disordered" evidence="1">
    <location>
        <begin position="132"/>
        <end position="160"/>
    </location>
</feature>
<protein>
    <submittedName>
        <fullName evidence="2">Uncharacterized protein</fullName>
    </submittedName>
</protein>
<gene>
    <name evidence="2" type="ORF">BCR39DRAFT_558104</name>
</gene>
<evidence type="ECO:0000313" key="2">
    <source>
        <dbReference type="EMBL" id="ORY31639.1"/>
    </source>
</evidence>
<name>A0A1Y2B9X4_9TREE</name>
<feature type="region of interest" description="Disordered" evidence="1">
    <location>
        <begin position="357"/>
        <end position="376"/>
    </location>
</feature>